<dbReference type="InterPro" id="IPR012347">
    <property type="entry name" value="Ferritin-like"/>
</dbReference>
<keyword evidence="6" id="KW-0479">Metal-binding</keyword>
<comment type="cofactor">
    <cofactor evidence="1">
        <name>heme b</name>
        <dbReference type="ChEBI" id="CHEBI:60344"/>
    </cofactor>
</comment>
<sequence length="175" mass="19387">MTAHPGILNPGTVNLRVLGYLGRALSYELSAVQQYLTHAALAELWGMEEIASHFRQEANEEQAHAQRLIARLLEFGAIPNGSQLTPVRAGLSLIELLQADQLLEQRAVALYREAAQYCALIDAPDDQALFAALHDEELSHVRQLDAWLQQLRSPPTGIMGHQSHTTHRPPITDDT</sequence>
<dbReference type="EMBL" id="JBHUHX010000004">
    <property type="protein sequence ID" value="MFD2110561.1"/>
    <property type="molecule type" value="Genomic_DNA"/>
</dbReference>
<evidence type="ECO:0000256" key="2">
    <source>
        <dbReference type="ARBA" id="ARBA00008093"/>
    </source>
</evidence>
<organism evidence="11 12">
    <name type="scientific">Thiorhodococcus fuscus</name>
    <dbReference type="NCBI Taxonomy" id="527200"/>
    <lineage>
        <taxon>Bacteria</taxon>
        <taxon>Pseudomonadati</taxon>
        <taxon>Pseudomonadota</taxon>
        <taxon>Gammaproteobacteria</taxon>
        <taxon>Chromatiales</taxon>
        <taxon>Chromatiaceae</taxon>
        <taxon>Thiorhodococcus</taxon>
    </lineage>
</organism>
<dbReference type="InterPro" id="IPR008331">
    <property type="entry name" value="Ferritin_DPS_dom"/>
</dbReference>
<comment type="similarity">
    <text evidence="2">Belongs to the bacterioferritin family.</text>
</comment>
<proteinExistence type="inferred from homology"/>
<dbReference type="InterPro" id="IPR009078">
    <property type="entry name" value="Ferritin-like_SF"/>
</dbReference>
<accession>A0ABW4Y6A9</accession>
<keyword evidence="7" id="KW-0408">Iron</keyword>
<dbReference type="InterPro" id="IPR002024">
    <property type="entry name" value="Bacterioferritin"/>
</dbReference>
<keyword evidence="5" id="KW-0349">Heme</keyword>
<evidence type="ECO:0000256" key="8">
    <source>
        <dbReference type="ARBA" id="ARBA00036243"/>
    </source>
</evidence>
<evidence type="ECO:0000313" key="11">
    <source>
        <dbReference type="EMBL" id="MFD2110561.1"/>
    </source>
</evidence>
<evidence type="ECO:0000256" key="1">
    <source>
        <dbReference type="ARBA" id="ARBA00001970"/>
    </source>
</evidence>
<evidence type="ECO:0000256" key="7">
    <source>
        <dbReference type="ARBA" id="ARBA00023004"/>
    </source>
</evidence>
<dbReference type="PANTHER" id="PTHR30295">
    <property type="entry name" value="BACTERIOFERRITIN"/>
    <property type="match status" value="1"/>
</dbReference>
<evidence type="ECO:0000256" key="6">
    <source>
        <dbReference type="ARBA" id="ARBA00022723"/>
    </source>
</evidence>
<dbReference type="SUPFAM" id="SSF47240">
    <property type="entry name" value="Ferritin-like"/>
    <property type="match status" value="1"/>
</dbReference>
<evidence type="ECO:0000256" key="3">
    <source>
        <dbReference type="ARBA" id="ARBA00013107"/>
    </source>
</evidence>
<protein>
    <recommendedName>
        <fullName evidence="3">ferroxidase</fullName>
        <ecNumber evidence="3">1.16.3.1</ecNumber>
    </recommendedName>
</protein>
<feature type="region of interest" description="Disordered" evidence="9">
    <location>
        <begin position="155"/>
        <end position="175"/>
    </location>
</feature>
<dbReference type="EC" id="1.16.3.1" evidence="3"/>
<comment type="catalytic activity">
    <reaction evidence="8">
        <text>Fe(2+)(in) = Fe(2+)(out)</text>
        <dbReference type="Rhea" id="RHEA:28486"/>
        <dbReference type="ChEBI" id="CHEBI:29033"/>
    </reaction>
</comment>
<dbReference type="Proteomes" id="UP001597337">
    <property type="component" value="Unassembled WGS sequence"/>
</dbReference>
<feature type="domain" description="Ferritin-like diiron" evidence="10">
    <location>
        <begin position="11"/>
        <end position="155"/>
    </location>
</feature>
<keyword evidence="4" id="KW-0409">Iron storage</keyword>
<dbReference type="PANTHER" id="PTHR30295:SF0">
    <property type="entry name" value="BACTERIOFERRITIN"/>
    <property type="match status" value="1"/>
</dbReference>
<evidence type="ECO:0000256" key="4">
    <source>
        <dbReference type="ARBA" id="ARBA00022434"/>
    </source>
</evidence>
<evidence type="ECO:0000259" key="10">
    <source>
        <dbReference type="PROSITE" id="PS50905"/>
    </source>
</evidence>
<dbReference type="PROSITE" id="PS50905">
    <property type="entry name" value="FERRITIN_LIKE"/>
    <property type="match status" value="1"/>
</dbReference>
<gene>
    <name evidence="11" type="ORF">ACFSJC_01750</name>
</gene>
<dbReference type="Pfam" id="PF00210">
    <property type="entry name" value="Ferritin"/>
    <property type="match status" value="1"/>
</dbReference>
<reference evidence="12" key="1">
    <citation type="journal article" date="2019" name="Int. J. Syst. Evol. Microbiol.">
        <title>The Global Catalogue of Microorganisms (GCM) 10K type strain sequencing project: providing services to taxonomists for standard genome sequencing and annotation.</title>
        <authorList>
            <consortium name="The Broad Institute Genomics Platform"/>
            <consortium name="The Broad Institute Genome Sequencing Center for Infectious Disease"/>
            <person name="Wu L."/>
            <person name="Ma J."/>
        </authorList>
    </citation>
    <scope>NUCLEOTIDE SEQUENCE [LARGE SCALE GENOMIC DNA]</scope>
    <source>
        <strain evidence="12">KACC 12597</strain>
    </source>
</reference>
<keyword evidence="12" id="KW-1185">Reference proteome</keyword>
<evidence type="ECO:0000313" key="12">
    <source>
        <dbReference type="Proteomes" id="UP001597337"/>
    </source>
</evidence>
<evidence type="ECO:0000256" key="5">
    <source>
        <dbReference type="ARBA" id="ARBA00022617"/>
    </source>
</evidence>
<name>A0ABW4Y6A9_9GAMM</name>
<dbReference type="Gene3D" id="1.20.1260.10">
    <property type="match status" value="1"/>
</dbReference>
<dbReference type="RefSeq" id="WP_386022319.1">
    <property type="nucleotide sequence ID" value="NZ_JBHUHX010000004.1"/>
</dbReference>
<dbReference type="InterPro" id="IPR009040">
    <property type="entry name" value="Ferritin-like_diiron"/>
</dbReference>
<dbReference type="PRINTS" id="PR00601">
    <property type="entry name" value="BACFERRITIN"/>
</dbReference>
<evidence type="ECO:0000256" key="9">
    <source>
        <dbReference type="SAM" id="MobiDB-lite"/>
    </source>
</evidence>
<comment type="caution">
    <text evidence="11">The sequence shown here is derived from an EMBL/GenBank/DDBJ whole genome shotgun (WGS) entry which is preliminary data.</text>
</comment>